<comment type="caution">
    <text evidence="1">The sequence shown here is derived from an EMBL/GenBank/DDBJ whole genome shotgun (WGS) entry which is preliminary data.</text>
</comment>
<dbReference type="EMBL" id="JAQIZT010000001">
    <property type="protein sequence ID" value="KAJ7011966.1"/>
    <property type="molecule type" value="Genomic_DNA"/>
</dbReference>
<keyword evidence="2" id="KW-1185">Reference proteome</keyword>
<reference evidence="1 2" key="1">
    <citation type="journal article" date="2023" name="Mol. Ecol. Resour.">
        <title>Chromosome-level genome assembly of a triploid poplar Populus alba 'Berolinensis'.</title>
        <authorList>
            <person name="Chen S."/>
            <person name="Yu Y."/>
            <person name="Wang X."/>
            <person name="Wang S."/>
            <person name="Zhang T."/>
            <person name="Zhou Y."/>
            <person name="He R."/>
            <person name="Meng N."/>
            <person name="Wang Y."/>
            <person name="Liu W."/>
            <person name="Liu Z."/>
            <person name="Liu J."/>
            <person name="Guo Q."/>
            <person name="Huang H."/>
            <person name="Sederoff R.R."/>
            <person name="Wang G."/>
            <person name="Qu G."/>
            <person name="Chen S."/>
        </authorList>
    </citation>
    <scope>NUCLEOTIDE SEQUENCE [LARGE SCALE GENOMIC DNA]</scope>
    <source>
        <strain evidence="1">SC-2020</strain>
    </source>
</reference>
<accession>A0AAD6RNT3</accession>
<dbReference type="Proteomes" id="UP001164929">
    <property type="component" value="Chromosome 1"/>
</dbReference>
<evidence type="ECO:0000313" key="1">
    <source>
        <dbReference type="EMBL" id="KAJ7011966.1"/>
    </source>
</evidence>
<sequence>MPDSCREVLQGQGYFGLVLAFELKLLAMGCCVHPCMCAVSGSGKITMHVLEKLIAYGQSQYQKTCKMSDAFKVLQVFYLVSIQQA</sequence>
<gene>
    <name evidence="1" type="ORF">NC653_002151</name>
</gene>
<organism evidence="1 2">
    <name type="scientific">Populus alba x Populus x berolinensis</name>
    <dbReference type="NCBI Taxonomy" id="444605"/>
    <lineage>
        <taxon>Eukaryota</taxon>
        <taxon>Viridiplantae</taxon>
        <taxon>Streptophyta</taxon>
        <taxon>Embryophyta</taxon>
        <taxon>Tracheophyta</taxon>
        <taxon>Spermatophyta</taxon>
        <taxon>Magnoliopsida</taxon>
        <taxon>eudicotyledons</taxon>
        <taxon>Gunneridae</taxon>
        <taxon>Pentapetalae</taxon>
        <taxon>rosids</taxon>
        <taxon>fabids</taxon>
        <taxon>Malpighiales</taxon>
        <taxon>Salicaceae</taxon>
        <taxon>Saliceae</taxon>
        <taxon>Populus</taxon>
    </lineage>
</organism>
<evidence type="ECO:0000313" key="2">
    <source>
        <dbReference type="Proteomes" id="UP001164929"/>
    </source>
</evidence>
<proteinExistence type="predicted"/>
<protein>
    <submittedName>
        <fullName evidence="1">Uncharacterized protein</fullName>
    </submittedName>
</protein>
<name>A0AAD6RNT3_9ROSI</name>
<dbReference type="AlphaFoldDB" id="A0AAD6RNT3"/>